<reference evidence="2 3" key="1">
    <citation type="submission" date="2023-08" db="EMBL/GenBank/DDBJ databases">
        <title>Implementing the SeqCode for naming new Mesorhizobium species isolated from Vachellia karroo root nodules.</title>
        <authorList>
            <person name="Van Lill M."/>
        </authorList>
    </citation>
    <scope>NUCLEOTIDE SEQUENCE [LARGE SCALE GENOMIC DNA]</scope>
    <source>
        <strain evidence="2 3">VK23A</strain>
    </source>
</reference>
<keyword evidence="1" id="KW-0732">Signal</keyword>
<accession>A0ABU4XMK3</accession>
<evidence type="ECO:0000313" key="3">
    <source>
        <dbReference type="Proteomes" id="UP001271780"/>
    </source>
</evidence>
<sequence>MTASERARLTLQPVRTACSALMALLVLALVGFAQAEVSASTAAASGGAGISAARQGETLALLRVTGKAQAVEARAGRPLPIKLVSGNPGALALVPGFVVAGKALSAQARIAPVLVAAPRSHANQPRAPPTA</sequence>
<gene>
    <name evidence="2" type="ORF">RFM27_28215</name>
</gene>
<proteinExistence type="predicted"/>
<protein>
    <submittedName>
        <fullName evidence="2">Uncharacterized protein</fullName>
    </submittedName>
</protein>
<feature type="signal peptide" evidence="1">
    <location>
        <begin position="1"/>
        <end position="35"/>
    </location>
</feature>
<comment type="caution">
    <text evidence="2">The sequence shown here is derived from an EMBL/GenBank/DDBJ whole genome shotgun (WGS) entry which is preliminary data.</text>
</comment>
<feature type="chain" id="PRO_5046629797" evidence="1">
    <location>
        <begin position="36"/>
        <end position="131"/>
    </location>
</feature>
<evidence type="ECO:0000256" key="1">
    <source>
        <dbReference type="SAM" id="SignalP"/>
    </source>
</evidence>
<keyword evidence="3" id="KW-1185">Reference proteome</keyword>
<evidence type="ECO:0000313" key="2">
    <source>
        <dbReference type="EMBL" id="MDX8475975.1"/>
    </source>
</evidence>
<organism evidence="2 3">
    <name type="scientific">Mesorhizobium dulcispinae</name>
    <dbReference type="NCBI Taxonomy" id="3072316"/>
    <lineage>
        <taxon>Bacteria</taxon>
        <taxon>Pseudomonadati</taxon>
        <taxon>Pseudomonadota</taxon>
        <taxon>Alphaproteobacteria</taxon>
        <taxon>Hyphomicrobiales</taxon>
        <taxon>Phyllobacteriaceae</taxon>
        <taxon>Mesorhizobium</taxon>
    </lineage>
</organism>
<name>A0ABU4XMK3_9HYPH</name>
<dbReference type="Proteomes" id="UP001271780">
    <property type="component" value="Unassembled WGS sequence"/>
</dbReference>
<dbReference type="EMBL" id="JAVIIZ010000025">
    <property type="protein sequence ID" value="MDX8475975.1"/>
    <property type="molecule type" value="Genomic_DNA"/>
</dbReference>
<dbReference type="RefSeq" id="WP_320318652.1">
    <property type="nucleotide sequence ID" value="NZ_JAVIIX010000024.1"/>
</dbReference>